<protein>
    <recommendedName>
        <fullName evidence="1">Card1 endonuclease domain-containing protein</fullName>
    </recommendedName>
</protein>
<dbReference type="OrthoDB" id="152518at2"/>
<dbReference type="SUPFAM" id="SSF52980">
    <property type="entry name" value="Restriction endonuclease-like"/>
    <property type="match status" value="1"/>
</dbReference>
<dbReference type="InterPro" id="IPR011856">
    <property type="entry name" value="tRNA_endonuc-like_dom_sf"/>
</dbReference>
<dbReference type="AlphaFoldDB" id="A0A178MEV4"/>
<comment type="caution">
    <text evidence="2">The sequence shown here is derived from an EMBL/GenBank/DDBJ whole genome shotgun (WGS) entry which is preliminary data.</text>
</comment>
<organism evidence="2 3">
    <name type="scientific">Chloroflexus islandicus</name>
    <dbReference type="NCBI Taxonomy" id="1707952"/>
    <lineage>
        <taxon>Bacteria</taxon>
        <taxon>Bacillati</taxon>
        <taxon>Chloroflexota</taxon>
        <taxon>Chloroflexia</taxon>
        <taxon>Chloroflexales</taxon>
        <taxon>Chloroflexineae</taxon>
        <taxon>Chloroflexaceae</taxon>
        <taxon>Chloroflexus</taxon>
    </lineage>
</organism>
<dbReference type="EMBL" id="LWQS01000038">
    <property type="protein sequence ID" value="OAN47269.1"/>
    <property type="molecule type" value="Genomic_DNA"/>
</dbReference>
<dbReference type="Gene3D" id="3.40.1350.10">
    <property type="match status" value="1"/>
</dbReference>
<keyword evidence="3" id="KW-1185">Reference proteome</keyword>
<dbReference type="RefSeq" id="WP_066784187.1">
    <property type="nucleotide sequence ID" value="NZ_LWQS01000038.1"/>
</dbReference>
<name>A0A178MEV4_9CHLR</name>
<evidence type="ECO:0000259" key="1">
    <source>
        <dbReference type="Pfam" id="PF09002"/>
    </source>
</evidence>
<reference evidence="2 3" key="1">
    <citation type="submission" date="2016-04" db="EMBL/GenBank/DDBJ databases">
        <title>Chloroflexus islandicus sp. nov., a thermophilic filamentous anoxygenic phototrophic bacterium from geyser Strokkur (Iceland).</title>
        <authorList>
            <person name="Gaisin V.A."/>
            <person name="Kalashnikov A.M."/>
            <person name="Sukhacheva M.V."/>
            <person name="Grouzdev D.S."/>
            <person name="Ivanov T.M."/>
            <person name="Kuznetsov B."/>
            <person name="Gorlenko V.M."/>
        </authorList>
    </citation>
    <scope>NUCLEOTIDE SEQUENCE [LARGE SCALE GENOMIC DNA]</scope>
    <source>
        <strain evidence="3">isl-2</strain>
    </source>
</reference>
<evidence type="ECO:0000313" key="3">
    <source>
        <dbReference type="Proteomes" id="UP000078287"/>
    </source>
</evidence>
<proteinExistence type="predicted"/>
<dbReference type="Pfam" id="PF09002">
    <property type="entry name" value="Card1_endonuc"/>
    <property type="match status" value="1"/>
</dbReference>
<feature type="domain" description="Card1 endonuclease" evidence="1">
    <location>
        <begin position="243"/>
        <end position="373"/>
    </location>
</feature>
<evidence type="ECO:0000313" key="2">
    <source>
        <dbReference type="EMBL" id="OAN47269.1"/>
    </source>
</evidence>
<dbReference type="Gene3D" id="3.40.50.10770">
    <property type="entry name" value="Hypothetical protein VC1899 like domain (Restriction endonuclease-like)"/>
    <property type="match status" value="1"/>
</dbReference>
<gene>
    <name evidence="2" type="ORF">A6A03_00545</name>
</gene>
<dbReference type="STRING" id="1707952.A6A03_00545"/>
<dbReference type="Proteomes" id="UP000078287">
    <property type="component" value="Unassembled WGS sequence"/>
</dbReference>
<dbReference type="InterPro" id="IPR011335">
    <property type="entry name" value="Restrct_endonuc-II-like"/>
</dbReference>
<accession>A0A178MEV4</accession>
<dbReference type="InterPro" id="IPR015093">
    <property type="entry name" value="Card1_endonucl_dom"/>
</dbReference>
<dbReference type="GO" id="GO:0003676">
    <property type="term" value="F:nucleic acid binding"/>
    <property type="evidence" value="ECO:0007669"/>
    <property type="project" value="InterPro"/>
</dbReference>
<sequence>MTQQPTALLILIGGRQTPNILSAQHLRPQVIAPIASHEALRPGQAWEMVYPALKNIGSTILPPAAVDAFDLDQIKQACANVIASHPEMRWVCNVTCATTIMSIGAYEVGRDKGADVWYFDTNSRRVIVLAGQPPQGDPYRLSVTDYLRIYQRKANPAPPPPQSWLELSRQMAQAPDEAIEFREQLRKVEANASYSGPRWLKGISLTRAMQNWLPLLSDAGFIDQYQRQHGAYNLHQVHQDLWKFVDGLWLEIVAWDAARQAGCFDDCQYGLEMPIAGQAAMNQLDLAATSAASLLIAECKTDQSPFRTIYLDKLQSITDLIGGSFVVKLFIAARSSQNANPDAWRSFSDQAKARQIVVVTGEQLPNLKDILAKEAKRPTYSRT</sequence>